<keyword evidence="4" id="KW-1185">Reference proteome</keyword>
<dbReference type="CDD" id="cd02233">
    <property type="entry name" value="cupin_HNL-like"/>
    <property type="match status" value="1"/>
</dbReference>
<dbReference type="EMBL" id="FQUC01000006">
    <property type="protein sequence ID" value="SHF44209.1"/>
    <property type="molecule type" value="Genomic_DNA"/>
</dbReference>
<dbReference type="PROSITE" id="PS51257">
    <property type="entry name" value="PROKAR_LIPOPROTEIN"/>
    <property type="match status" value="1"/>
</dbReference>
<feature type="domain" description="Cupin type-2" evidence="2">
    <location>
        <begin position="74"/>
        <end position="130"/>
    </location>
</feature>
<dbReference type="InterPro" id="IPR047263">
    <property type="entry name" value="HNL-like_cupin"/>
</dbReference>
<keyword evidence="1" id="KW-0732">Signal</keyword>
<feature type="signal peptide" evidence="1">
    <location>
        <begin position="1"/>
        <end position="22"/>
    </location>
</feature>
<dbReference type="InterPro" id="IPR013096">
    <property type="entry name" value="Cupin_2"/>
</dbReference>
<dbReference type="SUPFAM" id="SSF51182">
    <property type="entry name" value="RmlC-like cupins"/>
    <property type="match status" value="1"/>
</dbReference>
<dbReference type="PANTHER" id="PTHR43698:SF1">
    <property type="entry name" value="BLL4564 PROTEIN"/>
    <property type="match status" value="1"/>
</dbReference>
<evidence type="ECO:0000313" key="4">
    <source>
        <dbReference type="Proteomes" id="UP000184480"/>
    </source>
</evidence>
<reference evidence="4" key="1">
    <citation type="submission" date="2016-11" db="EMBL/GenBank/DDBJ databases">
        <authorList>
            <person name="Varghese N."/>
            <person name="Submissions S."/>
        </authorList>
    </citation>
    <scope>NUCLEOTIDE SEQUENCE [LARGE SCALE GENOMIC DNA]</scope>
    <source>
        <strain evidence="4">DSM 27370</strain>
    </source>
</reference>
<evidence type="ECO:0000313" key="3">
    <source>
        <dbReference type="EMBL" id="SHF44209.1"/>
    </source>
</evidence>
<evidence type="ECO:0000256" key="1">
    <source>
        <dbReference type="SAM" id="SignalP"/>
    </source>
</evidence>
<dbReference type="OrthoDB" id="9802489at2"/>
<dbReference type="AlphaFoldDB" id="A0A1M5BNU9"/>
<dbReference type="Gene3D" id="2.60.120.10">
    <property type="entry name" value="Jelly Rolls"/>
    <property type="match status" value="1"/>
</dbReference>
<accession>A0A1M5BNU9</accession>
<dbReference type="InterPro" id="IPR011051">
    <property type="entry name" value="RmlC_Cupin_sf"/>
</dbReference>
<dbReference type="InterPro" id="IPR014710">
    <property type="entry name" value="RmlC-like_jellyroll"/>
</dbReference>
<dbReference type="STRING" id="1346286.SAMN05444362_106139"/>
<protein>
    <submittedName>
        <fullName evidence="3">Cupin domain protein</fullName>
    </submittedName>
</protein>
<sequence>MKMISIVIIAVTVFALTSCNNANTTKDEPVGAQTEKELIFERGDKIDSPNFTGNAWLNNLVTADDENQNAVGSVTFAPGARTSWHSHPAGQIILALAGVGYYQEKGKLVEIIRKGEVVKCPHNIPHWHGASPDSKFIQVAITGRENGPTAWFEPVTDDEYNSYINNKDKNK</sequence>
<organism evidence="3 4">
    <name type="scientific">Dysgonomonas macrotermitis</name>
    <dbReference type="NCBI Taxonomy" id="1346286"/>
    <lineage>
        <taxon>Bacteria</taxon>
        <taxon>Pseudomonadati</taxon>
        <taxon>Bacteroidota</taxon>
        <taxon>Bacteroidia</taxon>
        <taxon>Bacteroidales</taxon>
        <taxon>Dysgonomonadaceae</taxon>
        <taxon>Dysgonomonas</taxon>
    </lineage>
</organism>
<feature type="chain" id="PRO_5009909123" evidence="1">
    <location>
        <begin position="23"/>
        <end position="171"/>
    </location>
</feature>
<evidence type="ECO:0000259" key="2">
    <source>
        <dbReference type="Pfam" id="PF07883"/>
    </source>
</evidence>
<gene>
    <name evidence="3" type="ORF">SAMN05444362_106139</name>
</gene>
<dbReference type="PANTHER" id="PTHR43698">
    <property type="entry name" value="RIBD C-TERMINAL DOMAIN CONTAINING PROTEIN"/>
    <property type="match status" value="1"/>
</dbReference>
<dbReference type="Proteomes" id="UP000184480">
    <property type="component" value="Unassembled WGS sequence"/>
</dbReference>
<name>A0A1M5BNU9_9BACT</name>
<dbReference type="Pfam" id="PF07883">
    <property type="entry name" value="Cupin_2"/>
    <property type="match status" value="1"/>
</dbReference>
<proteinExistence type="predicted"/>